<dbReference type="OrthoDB" id="2381181at2"/>
<keyword evidence="1" id="KW-0472">Membrane</keyword>
<proteinExistence type="predicted"/>
<dbReference type="Pfam" id="PF17881">
    <property type="entry name" value="TseB"/>
    <property type="match status" value="1"/>
</dbReference>
<gene>
    <name evidence="3" type="ORF">A6K76_05115</name>
</gene>
<dbReference type="AlphaFoldDB" id="A0A1C0Z269"/>
<dbReference type="Gene3D" id="3.10.450.40">
    <property type="match status" value="2"/>
</dbReference>
<name>A0A1C0Z269_9BACL</name>
<comment type="caution">
    <text evidence="3">The sequence shown here is derived from an EMBL/GenBank/DDBJ whole genome shotgun (WGS) entry which is preliminary data.</text>
</comment>
<dbReference type="SUPFAM" id="SSF54403">
    <property type="entry name" value="Cystatin/monellin"/>
    <property type="match status" value="2"/>
</dbReference>
<dbReference type="RefSeq" id="WP_066461643.1">
    <property type="nucleotide sequence ID" value="NZ_MATO01000007.1"/>
</dbReference>
<dbReference type="InterPro" id="IPR041401">
    <property type="entry name" value="TseB-like_dom"/>
</dbReference>
<protein>
    <recommendedName>
        <fullName evidence="2">Cell wall elongation regulator TseB-like domain-containing protein</fullName>
    </recommendedName>
</protein>
<keyword evidence="1" id="KW-0812">Transmembrane</keyword>
<dbReference type="InterPro" id="IPR046350">
    <property type="entry name" value="Cystatin_sf"/>
</dbReference>
<sequence>MKNWITFISVFFVSLALVITIIVVWNADAPFADIEKQAEKLAIEQGHIVDATSSYTYNGQSSYVTIFGVDENGDEKAVFVPKSLEEEFIQEVLVKDGITKEQALDVLSNEAGVKELLHAKLGFEKPGAVWELTYLNDEGQLNYVYILHSNGEWWKRILNL</sequence>
<reference evidence="3 4" key="1">
    <citation type="submission" date="2016-07" db="EMBL/GenBank/DDBJ databases">
        <title>Caryophanon latum genome sequencing.</title>
        <authorList>
            <person name="Verma A."/>
            <person name="Pal Y."/>
            <person name="Krishnamurthi S."/>
        </authorList>
    </citation>
    <scope>NUCLEOTIDE SEQUENCE [LARGE SCALE GENOMIC DNA]</scope>
    <source>
        <strain evidence="3 4">DSM 14151</strain>
    </source>
</reference>
<keyword evidence="1" id="KW-1133">Transmembrane helix</keyword>
<dbReference type="EMBL" id="MATO01000007">
    <property type="protein sequence ID" value="OCS93521.1"/>
    <property type="molecule type" value="Genomic_DNA"/>
</dbReference>
<accession>A0A1C0Z269</accession>
<evidence type="ECO:0000259" key="2">
    <source>
        <dbReference type="Pfam" id="PF17881"/>
    </source>
</evidence>
<evidence type="ECO:0000256" key="1">
    <source>
        <dbReference type="SAM" id="Phobius"/>
    </source>
</evidence>
<feature type="transmembrane region" description="Helical" evidence="1">
    <location>
        <begin position="6"/>
        <end position="27"/>
    </location>
</feature>
<dbReference type="Proteomes" id="UP000093482">
    <property type="component" value="Unassembled WGS sequence"/>
</dbReference>
<feature type="domain" description="Cell wall elongation regulator TseB-like" evidence="2">
    <location>
        <begin position="37"/>
        <end position="81"/>
    </location>
</feature>
<organism evidence="3 4">
    <name type="scientific">Caryophanon latum</name>
    <dbReference type="NCBI Taxonomy" id="33977"/>
    <lineage>
        <taxon>Bacteria</taxon>
        <taxon>Bacillati</taxon>
        <taxon>Bacillota</taxon>
        <taxon>Bacilli</taxon>
        <taxon>Bacillales</taxon>
        <taxon>Caryophanaceae</taxon>
        <taxon>Caryophanon</taxon>
    </lineage>
</organism>
<evidence type="ECO:0000313" key="3">
    <source>
        <dbReference type="EMBL" id="OCS93521.1"/>
    </source>
</evidence>
<keyword evidence="4" id="KW-1185">Reference proteome</keyword>
<evidence type="ECO:0000313" key="4">
    <source>
        <dbReference type="Proteomes" id="UP000093482"/>
    </source>
</evidence>